<gene>
    <name evidence="2" type="ORF">BST86_09125</name>
</gene>
<dbReference type="PROSITE" id="PS51257">
    <property type="entry name" value="PROKAR_LIPOPROTEIN"/>
    <property type="match status" value="1"/>
</dbReference>
<feature type="domain" description="DUF4369" evidence="1">
    <location>
        <begin position="25"/>
        <end position="124"/>
    </location>
</feature>
<dbReference type="Pfam" id="PF14289">
    <property type="entry name" value="DUF4369"/>
    <property type="match status" value="1"/>
</dbReference>
<dbReference type="EMBL" id="MQUC01000003">
    <property type="protein sequence ID" value="PRP67252.1"/>
    <property type="molecule type" value="Genomic_DNA"/>
</dbReference>
<organism evidence="2 3">
    <name type="scientific">Nonlabens agnitus</name>
    <dbReference type="NCBI Taxonomy" id="870484"/>
    <lineage>
        <taxon>Bacteria</taxon>
        <taxon>Pseudomonadati</taxon>
        <taxon>Bacteroidota</taxon>
        <taxon>Flavobacteriia</taxon>
        <taxon>Flavobacteriales</taxon>
        <taxon>Flavobacteriaceae</taxon>
        <taxon>Nonlabens</taxon>
    </lineage>
</organism>
<evidence type="ECO:0000259" key="1">
    <source>
        <dbReference type="Pfam" id="PF14289"/>
    </source>
</evidence>
<accession>A0A2S9WUW0</accession>
<dbReference type="OrthoDB" id="1143206at2"/>
<dbReference type="Proteomes" id="UP000239532">
    <property type="component" value="Unassembled WGS sequence"/>
</dbReference>
<reference evidence="2 3" key="1">
    <citation type="submission" date="2016-11" db="EMBL/GenBank/DDBJ databases">
        <title>Trade-off between light-utilization and light-protection in marine flavobacteria.</title>
        <authorList>
            <person name="Kumagai Y."/>
        </authorList>
    </citation>
    <scope>NUCLEOTIDE SEQUENCE [LARGE SCALE GENOMIC DNA]</scope>
    <source>
        <strain evidence="2 3">JCM 17109</strain>
    </source>
</reference>
<evidence type="ECO:0000313" key="3">
    <source>
        <dbReference type="Proteomes" id="UP000239532"/>
    </source>
</evidence>
<dbReference type="InterPro" id="IPR025380">
    <property type="entry name" value="DUF4369"/>
</dbReference>
<name>A0A2S9WUW0_9FLAO</name>
<sequence length="236" mass="26792">MRSTLILFVSILMLSSCEPETQNNFVVQGTIEGLKVGTIALQKVQDSTLITLDSVVLDGQSDYKLTYSLEEPELLYLYLDVKDGSKYDDRIAFFAEDTIMTINSNLKNYEKDAVISGSKNQELLEAFKANTSKLNLVYTDLMRRSMELSKVEDPATADIEALNTEYDKYLRKRILYALNYASVHKENEVAPFILLQEGFDANPKLLDSIYNMMPKKIQTSFYGKGLSEMIQKAKLN</sequence>
<dbReference type="RefSeq" id="WP_105983010.1">
    <property type="nucleotide sequence ID" value="NZ_MQUC01000003.1"/>
</dbReference>
<dbReference type="AlphaFoldDB" id="A0A2S9WUW0"/>
<protein>
    <recommendedName>
        <fullName evidence="1">DUF4369 domain-containing protein</fullName>
    </recommendedName>
</protein>
<proteinExistence type="predicted"/>
<evidence type="ECO:0000313" key="2">
    <source>
        <dbReference type="EMBL" id="PRP67252.1"/>
    </source>
</evidence>
<comment type="caution">
    <text evidence="2">The sequence shown here is derived from an EMBL/GenBank/DDBJ whole genome shotgun (WGS) entry which is preliminary data.</text>
</comment>
<keyword evidence="3" id="KW-1185">Reference proteome</keyword>